<dbReference type="SUPFAM" id="SSF53756">
    <property type="entry name" value="UDP-Glycosyltransferase/glycogen phosphorylase"/>
    <property type="match status" value="1"/>
</dbReference>
<evidence type="ECO:0000256" key="1">
    <source>
        <dbReference type="ARBA" id="ARBA00022676"/>
    </source>
</evidence>
<evidence type="ECO:0000313" key="5">
    <source>
        <dbReference type="EMBL" id="HBU99282.1"/>
    </source>
</evidence>
<sequence>MKILYLSSSVVPSEMANAVHVMHMCDAFKSLGHNVTLFCYSGSSDDPFAYYKTKNNFYLEQIRHNPLPFCGRLIDSLRIRYRYGNRGDFDLFYGRNLLGLWALRNNGTPIIYESHAVPPSNTHTKFEKEIFQSRSFKKLVVITEKLKSKYLEIFPFLAPDDVTVAHDAANVPTASASPNYEQKDKLRVGYVGTLSTGKGAEIVYNLAKENPQHEFHLVGRLTPDCRQILESATSNVYLYGHLPHRELDHIYPTFDIALLPNQSTMPVGNRDIGAWNSPMKLFEYMAYSLPIIASDLPNLREIITDQENGLLAVHDSVEDWSTKLQQLADDAGLRARLGTQALQTLRKGHTWSARAEQVLL</sequence>
<dbReference type="AlphaFoldDB" id="A0A358HWB4"/>
<evidence type="ECO:0000259" key="4">
    <source>
        <dbReference type="Pfam" id="PF13439"/>
    </source>
</evidence>
<evidence type="ECO:0008006" key="7">
    <source>
        <dbReference type="Google" id="ProtNLM"/>
    </source>
</evidence>
<dbReference type="EMBL" id="DOOG01000130">
    <property type="protein sequence ID" value="HBU99282.1"/>
    <property type="molecule type" value="Genomic_DNA"/>
</dbReference>
<keyword evidence="1" id="KW-0328">Glycosyltransferase</keyword>
<dbReference type="GO" id="GO:0016757">
    <property type="term" value="F:glycosyltransferase activity"/>
    <property type="evidence" value="ECO:0007669"/>
    <property type="project" value="UniProtKB-KW"/>
</dbReference>
<dbReference type="RefSeq" id="WP_276653957.1">
    <property type="nucleotide sequence ID" value="NZ_DOOG01000130.1"/>
</dbReference>
<comment type="caution">
    <text evidence="5">The sequence shown here is derived from an EMBL/GenBank/DDBJ whole genome shotgun (WGS) entry which is preliminary data.</text>
</comment>
<dbReference type="CDD" id="cd03801">
    <property type="entry name" value="GT4_PimA-like"/>
    <property type="match status" value="1"/>
</dbReference>
<dbReference type="Pfam" id="PF00534">
    <property type="entry name" value="Glycos_transf_1"/>
    <property type="match status" value="1"/>
</dbReference>
<feature type="domain" description="Glycosyltransferase subfamily 4-like N-terminal" evidence="4">
    <location>
        <begin position="19"/>
        <end position="166"/>
    </location>
</feature>
<dbReference type="PANTHER" id="PTHR12526">
    <property type="entry name" value="GLYCOSYLTRANSFERASE"/>
    <property type="match status" value="1"/>
</dbReference>
<evidence type="ECO:0000256" key="2">
    <source>
        <dbReference type="ARBA" id="ARBA00022679"/>
    </source>
</evidence>
<dbReference type="Gene3D" id="3.40.50.2000">
    <property type="entry name" value="Glycogen Phosphorylase B"/>
    <property type="match status" value="2"/>
</dbReference>
<feature type="domain" description="Glycosyl transferase family 1" evidence="3">
    <location>
        <begin position="181"/>
        <end position="341"/>
    </location>
</feature>
<keyword evidence="2" id="KW-0808">Transferase</keyword>
<proteinExistence type="predicted"/>
<protein>
    <recommendedName>
        <fullName evidence="7">Glycosyltransferase subfamily 4-like N-terminal domain-containing protein</fullName>
    </recommendedName>
</protein>
<name>A0A358HWB4_9PROT</name>
<dbReference type="Pfam" id="PF13439">
    <property type="entry name" value="Glyco_transf_4"/>
    <property type="match status" value="1"/>
</dbReference>
<evidence type="ECO:0000259" key="3">
    <source>
        <dbReference type="Pfam" id="PF00534"/>
    </source>
</evidence>
<reference evidence="5 6" key="1">
    <citation type="journal article" date="2018" name="Nat. Biotechnol.">
        <title>A standardized bacterial taxonomy based on genome phylogeny substantially revises the tree of life.</title>
        <authorList>
            <person name="Parks D.H."/>
            <person name="Chuvochina M."/>
            <person name="Waite D.W."/>
            <person name="Rinke C."/>
            <person name="Skarshewski A."/>
            <person name="Chaumeil P.A."/>
            <person name="Hugenholtz P."/>
        </authorList>
    </citation>
    <scope>NUCLEOTIDE SEQUENCE [LARGE SCALE GENOMIC DNA]</scope>
    <source>
        <strain evidence="5">UBA8707</strain>
    </source>
</reference>
<evidence type="ECO:0000313" key="6">
    <source>
        <dbReference type="Proteomes" id="UP000264753"/>
    </source>
</evidence>
<dbReference type="InterPro" id="IPR028098">
    <property type="entry name" value="Glyco_trans_4-like_N"/>
</dbReference>
<dbReference type="Proteomes" id="UP000264753">
    <property type="component" value="Unassembled WGS sequence"/>
</dbReference>
<gene>
    <name evidence="5" type="ORF">DEF21_15470</name>
</gene>
<dbReference type="PANTHER" id="PTHR12526:SF629">
    <property type="entry name" value="TEICHURONIC ACID BIOSYNTHESIS GLYCOSYLTRANSFERASE TUAH-RELATED"/>
    <property type="match status" value="1"/>
</dbReference>
<organism evidence="5 6">
    <name type="scientific">Thalassospira lucentensis</name>
    <dbReference type="NCBI Taxonomy" id="168935"/>
    <lineage>
        <taxon>Bacteria</taxon>
        <taxon>Pseudomonadati</taxon>
        <taxon>Pseudomonadota</taxon>
        <taxon>Alphaproteobacteria</taxon>
        <taxon>Rhodospirillales</taxon>
        <taxon>Thalassospiraceae</taxon>
        <taxon>Thalassospira</taxon>
    </lineage>
</organism>
<accession>A0A358HWB4</accession>
<dbReference type="InterPro" id="IPR001296">
    <property type="entry name" value="Glyco_trans_1"/>
</dbReference>